<feature type="non-terminal residue" evidence="2">
    <location>
        <position position="1"/>
    </location>
</feature>
<dbReference type="AlphaFoldDB" id="A0A392QRU8"/>
<organism evidence="2 3">
    <name type="scientific">Trifolium medium</name>
    <dbReference type="NCBI Taxonomy" id="97028"/>
    <lineage>
        <taxon>Eukaryota</taxon>
        <taxon>Viridiplantae</taxon>
        <taxon>Streptophyta</taxon>
        <taxon>Embryophyta</taxon>
        <taxon>Tracheophyta</taxon>
        <taxon>Spermatophyta</taxon>
        <taxon>Magnoliopsida</taxon>
        <taxon>eudicotyledons</taxon>
        <taxon>Gunneridae</taxon>
        <taxon>Pentapetalae</taxon>
        <taxon>rosids</taxon>
        <taxon>fabids</taxon>
        <taxon>Fabales</taxon>
        <taxon>Fabaceae</taxon>
        <taxon>Papilionoideae</taxon>
        <taxon>50 kb inversion clade</taxon>
        <taxon>NPAAA clade</taxon>
        <taxon>Hologalegina</taxon>
        <taxon>IRL clade</taxon>
        <taxon>Trifolieae</taxon>
        <taxon>Trifolium</taxon>
    </lineage>
</organism>
<evidence type="ECO:0000313" key="3">
    <source>
        <dbReference type="Proteomes" id="UP000265520"/>
    </source>
</evidence>
<protein>
    <submittedName>
        <fullName evidence="2">Uncharacterized protein</fullName>
    </submittedName>
</protein>
<comment type="caution">
    <text evidence="2">The sequence shown here is derived from an EMBL/GenBank/DDBJ whole genome shotgun (WGS) entry which is preliminary data.</text>
</comment>
<keyword evidence="3" id="KW-1185">Reference proteome</keyword>
<dbReference type="Proteomes" id="UP000265520">
    <property type="component" value="Unassembled WGS sequence"/>
</dbReference>
<accession>A0A392QRU8</accession>
<dbReference type="EMBL" id="LXQA010156657">
    <property type="protein sequence ID" value="MCI26988.1"/>
    <property type="molecule type" value="Genomic_DNA"/>
</dbReference>
<feature type="transmembrane region" description="Helical" evidence="1">
    <location>
        <begin position="44"/>
        <end position="63"/>
    </location>
</feature>
<name>A0A392QRU8_9FABA</name>
<evidence type="ECO:0000313" key="2">
    <source>
        <dbReference type="EMBL" id="MCI26988.1"/>
    </source>
</evidence>
<sequence>AGLADAVELYGGDVADGDGAGADGDGGDAADEDGSVAAAGFANLRVLAFVVASFFAAIAFFWWRGRQ</sequence>
<reference evidence="2 3" key="1">
    <citation type="journal article" date="2018" name="Front. Plant Sci.">
        <title>Red Clover (Trifolium pratense) and Zigzag Clover (T. medium) - A Picture of Genomic Similarities and Differences.</title>
        <authorList>
            <person name="Dluhosova J."/>
            <person name="Istvanek J."/>
            <person name="Nedelnik J."/>
            <person name="Repkova J."/>
        </authorList>
    </citation>
    <scope>NUCLEOTIDE SEQUENCE [LARGE SCALE GENOMIC DNA]</scope>
    <source>
        <strain evidence="3">cv. 10/8</strain>
        <tissue evidence="2">Leaf</tissue>
    </source>
</reference>
<keyword evidence="1" id="KW-0812">Transmembrane</keyword>
<proteinExistence type="predicted"/>
<evidence type="ECO:0000256" key="1">
    <source>
        <dbReference type="SAM" id="Phobius"/>
    </source>
</evidence>
<keyword evidence="1" id="KW-1133">Transmembrane helix</keyword>
<keyword evidence="1" id="KW-0472">Membrane</keyword>